<name>A0ABW3G8E9_9NOCA</name>
<protein>
    <submittedName>
        <fullName evidence="2">Uncharacterized protein</fullName>
    </submittedName>
</protein>
<evidence type="ECO:0000313" key="2">
    <source>
        <dbReference type="EMBL" id="MFD0926554.1"/>
    </source>
</evidence>
<dbReference type="RefSeq" id="WP_253645578.1">
    <property type="nucleotide sequence ID" value="NZ_BAAAMO010000002.1"/>
</dbReference>
<gene>
    <name evidence="2" type="ORF">ACFQ04_12495</name>
</gene>
<accession>A0ABW3G8E9</accession>
<dbReference type="EMBL" id="JBHTIL010000001">
    <property type="protein sequence ID" value="MFD0926554.1"/>
    <property type="molecule type" value="Genomic_DNA"/>
</dbReference>
<feature type="compositionally biased region" description="Basic and acidic residues" evidence="1">
    <location>
        <begin position="181"/>
        <end position="215"/>
    </location>
</feature>
<organism evidence="2 3">
    <name type="scientific">Williamsia deligens</name>
    <dbReference type="NCBI Taxonomy" id="321325"/>
    <lineage>
        <taxon>Bacteria</taxon>
        <taxon>Bacillati</taxon>
        <taxon>Actinomycetota</taxon>
        <taxon>Actinomycetes</taxon>
        <taxon>Mycobacteriales</taxon>
        <taxon>Nocardiaceae</taxon>
        <taxon>Williamsia</taxon>
    </lineage>
</organism>
<evidence type="ECO:0000256" key="1">
    <source>
        <dbReference type="SAM" id="MobiDB-lite"/>
    </source>
</evidence>
<proteinExistence type="predicted"/>
<feature type="region of interest" description="Disordered" evidence="1">
    <location>
        <begin position="181"/>
        <end position="236"/>
    </location>
</feature>
<keyword evidence="3" id="KW-1185">Reference proteome</keyword>
<comment type="caution">
    <text evidence="2">The sequence shown here is derived from an EMBL/GenBank/DDBJ whole genome shotgun (WGS) entry which is preliminary data.</text>
</comment>
<evidence type="ECO:0000313" key="3">
    <source>
        <dbReference type="Proteomes" id="UP001597068"/>
    </source>
</evidence>
<dbReference type="Proteomes" id="UP001597068">
    <property type="component" value="Unassembled WGS sequence"/>
</dbReference>
<reference evidence="3" key="1">
    <citation type="journal article" date="2019" name="Int. J. Syst. Evol. Microbiol.">
        <title>The Global Catalogue of Microorganisms (GCM) 10K type strain sequencing project: providing services to taxonomists for standard genome sequencing and annotation.</title>
        <authorList>
            <consortium name="The Broad Institute Genomics Platform"/>
            <consortium name="The Broad Institute Genome Sequencing Center for Infectious Disease"/>
            <person name="Wu L."/>
            <person name="Ma J."/>
        </authorList>
    </citation>
    <scope>NUCLEOTIDE SEQUENCE [LARGE SCALE GENOMIC DNA]</scope>
    <source>
        <strain evidence="3">CCUG 50873</strain>
    </source>
</reference>
<sequence length="236" mass="27406">MYSEPMAADWQFLELVIKNFGQTPAYDIEVHLDTPPEVSPDYEGADITTVAIPQVVPILAPFQEWRALWDHAPSRLGLENIRSRHVGHISYRGDRKKRQHWYKPFSRDYDRYSSPVDLNFNMLKDTRRVDQKTIHDVAKILDRRLDSTADQIAKIATTVQAFSRSEHNGVWVYLADADKERDHRQAEARERAEESRRTREWADSLFQRPEDRAVDETATEVPSPAEPDHQPSPTDD</sequence>